<dbReference type="KEGG" id="ccas:EIB73_03820"/>
<keyword evidence="2" id="KW-1185">Reference proteome</keyword>
<proteinExistence type="predicted"/>
<name>A0A3G8XIW2_9FLAO</name>
<accession>A0A3G8XIW2</accession>
<dbReference type="OrthoDB" id="1274513at2"/>
<dbReference type="EMBL" id="CP034159">
    <property type="protein sequence ID" value="AZI32363.1"/>
    <property type="molecule type" value="Genomic_DNA"/>
</dbReference>
<protein>
    <submittedName>
        <fullName evidence="1">Uncharacterized protein</fullName>
    </submittedName>
</protein>
<evidence type="ECO:0000313" key="1">
    <source>
        <dbReference type="EMBL" id="AZI32363.1"/>
    </source>
</evidence>
<dbReference type="AlphaFoldDB" id="A0A3G8XIW2"/>
<reference evidence="2" key="1">
    <citation type="submission" date="2018-11" db="EMBL/GenBank/DDBJ databases">
        <title>Proposal to divide the Flavobacteriaceae and reorganize its genera based on Amino Acid Identity values calculated from whole genome sequences.</title>
        <authorList>
            <person name="Nicholson A.C."/>
            <person name="Gulvik C.A."/>
            <person name="Whitney A.M."/>
            <person name="Humrighouse B.W."/>
            <person name="Bell M."/>
            <person name="Holmes B."/>
            <person name="Steigerwalt A.G."/>
            <person name="Villarma A."/>
            <person name="Sheth M."/>
            <person name="Batra D."/>
            <person name="Pryor J."/>
            <person name="Bernardet J.-F."/>
            <person name="Hugo C."/>
            <person name="Kampfer P."/>
            <person name="Newman J.D."/>
            <person name="McQuiston J.R."/>
        </authorList>
    </citation>
    <scope>NUCLEOTIDE SEQUENCE [LARGE SCALE GENOMIC DNA]</scope>
    <source>
        <strain evidence="2">G0081</strain>
    </source>
</reference>
<dbReference type="Proteomes" id="UP000270185">
    <property type="component" value="Chromosome"/>
</dbReference>
<organism evidence="1 2">
    <name type="scientific">Kaistella carnis</name>
    <dbReference type="NCBI Taxonomy" id="1241979"/>
    <lineage>
        <taxon>Bacteria</taxon>
        <taxon>Pseudomonadati</taxon>
        <taxon>Bacteroidota</taxon>
        <taxon>Flavobacteriia</taxon>
        <taxon>Flavobacteriales</taxon>
        <taxon>Weeksellaceae</taxon>
        <taxon>Chryseobacterium group</taxon>
        <taxon>Kaistella</taxon>
    </lineage>
</organism>
<dbReference type="RefSeq" id="WP_125022792.1">
    <property type="nucleotide sequence ID" value="NZ_CP034159.1"/>
</dbReference>
<evidence type="ECO:0000313" key="2">
    <source>
        <dbReference type="Proteomes" id="UP000270185"/>
    </source>
</evidence>
<sequence length="97" mass="10965">MKLNITILFSLMFTSFLFGQQVLPKINPEKKVDSLDMLNLKSSEQLKLSSANSKIKQRVQTIHMPNAKPKDSSIYATLKGKARNDKPHKILNAIPEN</sequence>
<gene>
    <name evidence="1" type="ORF">EIB73_03820</name>
</gene>